<keyword evidence="3" id="KW-1185">Reference proteome</keyword>
<keyword evidence="2" id="KW-0808">Transferase</keyword>
<proteinExistence type="predicted"/>
<gene>
    <name evidence="2" type="ORF">HP550_06875</name>
</gene>
<evidence type="ECO:0000313" key="2">
    <source>
        <dbReference type="EMBL" id="NUU16971.1"/>
    </source>
</evidence>
<evidence type="ECO:0000259" key="1">
    <source>
        <dbReference type="Pfam" id="PF13524"/>
    </source>
</evidence>
<accession>A0A7Y6DVZ2</accession>
<dbReference type="Gene3D" id="3.40.50.2000">
    <property type="entry name" value="Glycogen Phosphorylase B"/>
    <property type="match status" value="1"/>
</dbReference>
<dbReference type="InterPro" id="IPR055259">
    <property type="entry name" value="YkvP/CgeB_Glyco_trans-like"/>
</dbReference>
<evidence type="ECO:0000313" key="3">
    <source>
        <dbReference type="Proteomes" id="UP000565724"/>
    </source>
</evidence>
<dbReference type="AlphaFoldDB" id="A0A7Y6DVZ2"/>
<feature type="domain" description="Spore protein YkvP/CgeB glycosyl transferase-like" evidence="1">
    <location>
        <begin position="235"/>
        <end position="319"/>
    </location>
</feature>
<name>A0A7Y6DVZ2_9CELL</name>
<dbReference type="Pfam" id="PF13524">
    <property type="entry name" value="Glyco_trans_1_2"/>
    <property type="match status" value="1"/>
</dbReference>
<dbReference type="EMBL" id="JABMCI010000056">
    <property type="protein sequence ID" value="NUU16971.1"/>
    <property type="molecule type" value="Genomic_DNA"/>
</dbReference>
<protein>
    <submittedName>
        <fullName evidence="2">Glycosyltransferase</fullName>
    </submittedName>
</protein>
<dbReference type="Proteomes" id="UP000565724">
    <property type="component" value="Unassembled WGS sequence"/>
</dbReference>
<organism evidence="2 3">
    <name type="scientific">Cellulomonas humilata</name>
    <dbReference type="NCBI Taxonomy" id="144055"/>
    <lineage>
        <taxon>Bacteria</taxon>
        <taxon>Bacillati</taxon>
        <taxon>Actinomycetota</taxon>
        <taxon>Actinomycetes</taxon>
        <taxon>Micrococcales</taxon>
        <taxon>Cellulomonadaceae</taxon>
        <taxon>Cellulomonas</taxon>
    </lineage>
</organism>
<dbReference type="RefSeq" id="WP_175346839.1">
    <property type="nucleotide sequence ID" value="NZ_JABMCI010000056.1"/>
</dbReference>
<comment type="caution">
    <text evidence="2">The sequence shown here is derived from an EMBL/GenBank/DDBJ whole genome shotgun (WGS) entry which is preliminary data.</text>
</comment>
<dbReference type="GO" id="GO:0016740">
    <property type="term" value="F:transferase activity"/>
    <property type="evidence" value="ECO:0007669"/>
    <property type="project" value="UniProtKB-KW"/>
</dbReference>
<reference evidence="2 3" key="1">
    <citation type="submission" date="2020-05" db="EMBL/GenBank/DDBJ databases">
        <title>Genome Sequencing of Type Strains.</title>
        <authorList>
            <person name="Lemaire J.F."/>
            <person name="Inderbitzin P."/>
            <person name="Gregorio O.A."/>
            <person name="Collins S.B."/>
            <person name="Wespe N."/>
            <person name="Knight-Connoni V."/>
        </authorList>
    </citation>
    <scope>NUCLEOTIDE SEQUENCE [LARGE SCALE GENOMIC DNA]</scope>
    <source>
        <strain evidence="2 3">ATCC 25174</strain>
    </source>
</reference>
<sequence length="363" mass="39725">MAADVHGGVASDERDVRIIRRALVISPSFFGYEHAIADAIRDAGIETYFLDERPSNSPLARALLRAAPGVTRPWAATYFRQARSRLESLDLDFILVIKGESTPRSFLEDLRRDHPRAVVTYYAYDSLVESAGYANLEGLVDVPLSFDRQDVAQSDSLGYLPLFYTSEFSPQAPEAARSHEVAFIGTVNPERYAVARALSIEFPSSFVHLYAPARWYVPMQKVRSARFRSIDTRHVSTAKLPRSAVAEAFRQSRVVVDQQKAGQGGLTMRTFEAIASGAALVTSNSSILAEQFYDSDRIAVVPHDDPAATTEAVRAMLASGAAATPPASFSAYSIHSWVTDILSLVTASPARTSHTRGPGGRQR</sequence>